<evidence type="ECO:0000256" key="3">
    <source>
        <dbReference type="ARBA" id="ARBA00023125"/>
    </source>
</evidence>
<feature type="domain" description="HTH lysR-type" evidence="5">
    <location>
        <begin position="8"/>
        <end position="62"/>
    </location>
</feature>
<evidence type="ECO:0000259" key="5">
    <source>
        <dbReference type="PROSITE" id="PS50931"/>
    </source>
</evidence>
<dbReference type="Pfam" id="PF00126">
    <property type="entry name" value="HTH_1"/>
    <property type="match status" value="1"/>
</dbReference>
<dbReference type="Gene3D" id="3.40.190.290">
    <property type="match status" value="1"/>
</dbReference>
<accession>A0A2I8F523</accession>
<dbReference type="Proteomes" id="UP000243502">
    <property type="component" value="Chromosome 4"/>
</dbReference>
<dbReference type="PANTHER" id="PTHR30126:SF91">
    <property type="entry name" value="LYSR FAMILY TRANSCRIPTIONAL REGULATOR"/>
    <property type="match status" value="1"/>
</dbReference>
<dbReference type="InterPro" id="IPR036388">
    <property type="entry name" value="WH-like_DNA-bd_sf"/>
</dbReference>
<dbReference type="FunFam" id="1.10.10.10:FF:000001">
    <property type="entry name" value="LysR family transcriptional regulator"/>
    <property type="match status" value="1"/>
</dbReference>
<dbReference type="Gene3D" id="1.10.10.10">
    <property type="entry name" value="Winged helix-like DNA-binding domain superfamily/Winged helix DNA-binding domain"/>
    <property type="match status" value="1"/>
</dbReference>
<evidence type="ECO:0000256" key="1">
    <source>
        <dbReference type="ARBA" id="ARBA00009437"/>
    </source>
</evidence>
<dbReference type="GO" id="GO:0003700">
    <property type="term" value="F:DNA-binding transcription factor activity"/>
    <property type="evidence" value="ECO:0007669"/>
    <property type="project" value="InterPro"/>
</dbReference>
<dbReference type="AlphaFoldDB" id="A0A2I8F523"/>
<dbReference type="PANTHER" id="PTHR30126">
    <property type="entry name" value="HTH-TYPE TRANSCRIPTIONAL REGULATOR"/>
    <property type="match status" value="1"/>
</dbReference>
<dbReference type="SUPFAM" id="SSF53850">
    <property type="entry name" value="Periplasmic binding protein-like II"/>
    <property type="match status" value="1"/>
</dbReference>
<keyword evidence="3" id="KW-0238">DNA-binding</keyword>
<evidence type="ECO:0000256" key="2">
    <source>
        <dbReference type="ARBA" id="ARBA00023015"/>
    </source>
</evidence>
<evidence type="ECO:0000256" key="4">
    <source>
        <dbReference type="ARBA" id="ARBA00023163"/>
    </source>
</evidence>
<keyword evidence="4" id="KW-0804">Transcription</keyword>
<comment type="similarity">
    <text evidence="1">Belongs to the LysR transcriptional regulatory family.</text>
</comment>
<dbReference type="OrthoDB" id="8594260at2"/>
<dbReference type="KEGG" id="pter:C2L65_45145"/>
<reference evidence="6 7" key="1">
    <citation type="submission" date="2018-01" db="EMBL/GenBank/DDBJ databases">
        <title>Species boundaries and ecological features among Paraburkholderia terrae DSMZ17804T, P. hospita DSMZ17164T and P. caribensis DSMZ13236T.</title>
        <authorList>
            <person name="Pratama A.A."/>
        </authorList>
    </citation>
    <scope>NUCLEOTIDE SEQUENCE [LARGE SCALE GENOMIC DNA]</scope>
    <source>
        <strain evidence="6 7">DSM 17804</strain>
    </source>
</reference>
<protein>
    <submittedName>
        <fullName evidence="6">LysR family transcriptional regulator</fullName>
    </submittedName>
</protein>
<dbReference type="GO" id="GO:0000976">
    <property type="term" value="F:transcription cis-regulatory region binding"/>
    <property type="evidence" value="ECO:0007669"/>
    <property type="project" value="TreeGrafter"/>
</dbReference>
<evidence type="ECO:0000313" key="6">
    <source>
        <dbReference type="EMBL" id="AUT66762.1"/>
    </source>
</evidence>
<keyword evidence="2" id="KW-0805">Transcription regulation</keyword>
<dbReference type="PROSITE" id="PS50931">
    <property type="entry name" value="HTH_LYSR"/>
    <property type="match status" value="1"/>
</dbReference>
<dbReference type="InterPro" id="IPR000847">
    <property type="entry name" value="LysR_HTH_N"/>
</dbReference>
<dbReference type="EMBL" id="CP026114">
    <property type="protein sequence ID" value="AUT66762.1"/>
    <property type="molecule type" value="Genomic_DNA"/>
</dbReference>
<dbReference type="InterPro" id="IPR005119">
    <property type="entry name" value="LysR_subst-bd"/>
</dbReference>
<gene>
    <name evidence="6" type="ORF">C2L65_45145</name>
</gene>
<organism evidence="6 7">
    <name type="scientific">Paraburkholderia terrae</name>
    <dbReference type="NCBI Taxonomy" id="311230"/>
    <lineage>
        <taxon>Bacteria</taxon>
        <taxon>Pseudomonadati</taxon>
        <taxon>Pseudomonadota</taxon>
        <taxon>Betaproteobacteria</taxon>
        <taxon>Burkholderiales</taxon>
        <taxon>Burkholderiaceae</taxon>
        <taxon>Paraburkholderia</taxon>
    </lineage>
</organism>
<dbReference type="Pfam" id="PF03466">
    <property type="entry name" value="LysR_substrate"/>
    <property type="match status" value="1"/>
</dbReference>
<dbReference type="RefSeq" id="WP_042309045.1">
    <property type="nucleotide sequence ID" value="NZ_CP026114.1"/>
</dbReference>
<sequence length="306" mass="33580">MHSTLGDKRLKCFLTAVESGSIRAAADELLLEPSMVSRQIMQLEAELGVTLLERRGRGVFPTPSGEVVMEHCRDRWGLEHNLREKLNDLSGLRRGELRIAISEGFLDEFIERVLSPFSASYPDVVINIILQTASEVVRMVATDEAHLGVTLHAQRDNRVRILADCPHPIFAIVSPRHALSNCRSPLSLADFAKYPLVLAPVGSGLRSLADSAAFVERVEMEPRFVVNSVRALKAITAANNAVTFLPKISLQQELDQGDLFALSSSNAVLQSACAQVLVRRGRTYSSALSALVKVISESRYFSEGSL</sequence>
<dbReference type="InterPro" id="IPR036390">
    <property type="entry name" value="WH_DNA-bd_sf"/>
</dbReference>
<name>A0A2I8F523_9BURK</name>
<proteinExistence type="inferred from homology"/>
<dbReference type="SUPFAM" id="SSF46785">
    <property type="entry name" value="Winged helix' DNA-binding domain"/>
    <property type="match status" value="1"/>
</dbReference>
<evidence type="ECO:0000313" key="7">
    <source>
        <dbReference type="Proteomes" id="UP000243502"/>
    </source>
</evidence>